<protein>
    <submittedName>
        <fullName evidence="7">TM2 domain-containing protein</fullName>
    </submittedName>
</protein>
<keyword evidence="8" id="KW-1185">Reference proteome</keyword>
<comment type="subcellular location">
    <subcellularLocation>
        <location evidence="1">Membrane</location>
        <topology evidence="1">Multi-pass membrane protein</topology>
    </subcellularLocation>
</comment>
<gene>
    <name evidence="7" type="ORF">AB4875_06900</name>
</gene>
<keyword evidence="2 5" id="KW-0812">Transmembrane</keyword>
<name>A0ABV3TVC8_9GAMM</name>
<proteinExistence type="predicted"/>
<evidence type="ECO:0000256" key="2">
    <source>
        <dbReference type="ARBA" id="ARBA00022692"/>
    </source>
</evidence>
<sequence length="147" mass="16214">MKGKILDFNSVSAEGVIAAEDGKRYHFVGGEWKSEGAARAGLLVDFVVDGESAQQLYLDKTIAPVSSRKIAAALLAFFFGGLGAHKFYLGYNKQGIIMLLTFLFGFILLGLPSMAIAIIAFIEFILYITKSDDDFEQSYIVGRRPWF</sequence>
<dbReference type="EMBL" id="JBFRYB010000001">
    <property type="protein sequence ID" value="MEX1665210.1"/>
    <property type="molecule type" value="Genomic_DNA"/>
</dbReference>
<feature type="domain" description="TM2" evidence="6">
    <location>
        <begin position="68"/>
        <end position="109"/>
    </location>
</feature>
<dbReference type="InterPro" id="IPR007829">
    <property type="entry name" value="TM2"/>
</dbReference>
<evidence type="ECO:0000256" key="5">
    <source>
        <dbReference type="SAM" id="Phobius"/>
    </source>
</evidence>
<accession>A0ABV3TVC8</accession>
<organism evidence="7 8">
    <name type="scientific">Zhongshania arctica</name>
    <dbReference type="NCBI Taxonomy" id="3238302"/>
    <lineage>
        <taxon>Bacteria</taxon>
        <taxon>Pseudomonadati</taxon>
        <taxon>Pseudomonadota</taxon>
        <taxon>Gammaproteobacteria</taxon>
        <taxon>Cellvibrionales</taxon>
        <taxon>Spongiibacteraceae</taxon>
        <taxon>Zhongshania</taxon>
    </lineage>
</organism>
<keyword evidence="4 5" id="KW-0472">Membrane</keyword>
<evidence type="ECO:0000259" key="6">
    <source>
        <dbReference type="Pfam" id="PF05154"/>
    </source>
</evidence>
<dbReference type="RefSeq" id="WP_368375317.1">
    <property type="nucleotide sequence ID" value="NZ_JBFRYB010000001.1"/>
</dbReference>
<feature type="transmembrane region" description="Helical" evidence="5">
    <location>
        <begin position="95"/>
        <end position="128"/>
    </location>
</feature>
<comment type="caution">
    <text evidence="7">The sequence shown here is derived from an EMBL/GenBank/DDBJ whole genome shotgun (WGS) entry which is preliminary data.</text>
</comment>
<dbReference type="Proteomes" id="UP001557484">
    <property type="component" value="Unassembled WGS sequence"/>
</dbReference>
<keyword evidence="3 5" id="KW-1133">Transmembrane helix</keyword>
<evidence type="ECO:0000313" key="7">
    <source>
        <dbReference type="EMBL" id="MEX1665210.1"/>
    </source>
</evidence>
<evidence type="ECO:0000256" key="1">
    <source>
        <dbReference type="ARBA" id="ARBA00004141"/>
    </source>
</evidence>
<feature type="transmembrane region" description="Helical" evidence="5">
    <location>
        <begin position="70"/>
        <end position="89"/>
    </location>
</feature>
<evidence type="ECO:0000256" key="3">
    <source>
        <dbReference type="ARBA" id="ARBA00022989"/>
    </source>
</evidence>
<reference evidence="7 8" key="1">
    <citation type="journal article" date="2011" name="Int. J. Syst. Evol. Microbiol.">
        <title>Zhongshania antarctica gen. nov., sp. nov. and Zhongshania guokunii sp. nov., gammaproteobacteria respectively isolated from coastal attached (fast) ice and surface seawater of the Antarctic.</title>
        <authorList>
            <person name="Li H.J."/>
            <person name="Zhang X.Y."/>
            <person name="Chen C.X."/>
            <person name="Zhang Y.J."/>
            <person name="Gao Z.M."/>
            <person name="Yu Y."/>
            <person name="Chen X.L."/>
            <person name="Chen B."/>
            <person name="Zhang Y.Z."/>
        </authorList>
    </citation>
    <scope>NUCLEOTIDE SEQUENCE [LARGE SCALE GENOMIC DNA]</scope>
    <source>
        <strain evidence="7 8">R06B22</strain>
    </source>
</reference>
<evidence type="ECO:0000313" key="8">
    <source>
        <dbReference type="Proteomes" id="UP001557484"/>
    </source>
</evidence>
<dbReference type="Pfam" id="PF05154">
    <property type="entry name" value="TM2"/>
    <property type="match status" value="1"/>
</dbReference>
<evidence type="ECO:0000256" key="4">
    <source>
        <dbReference type="ARBA" id="ARBA00023136"/>
    </source>
</evidence>